<dbReference type="SUPFAM" id="SSF51735">
    <property type="entry name" value="NAD(P)-binding Rossmann-fold domains"/>
    <property type="match status" value="1"/>
</dbReference>
<dbReference type="Gene3D" id="3.40.50.720">
    <property type="entry name" value="NAD(P)-binding Rossmann-like Domain"/>
    <property type="match status" value="1"/>
</dbReference>
<dbReference type="EMBL" id="JAEFCI010003738">
    <property type="protein sequence ID" value="KAG5461387.1"/>
    <property type="molecule type" value="Genomic_DNA"/>
</dbReference>
<dbReference type="InterPro" id="IPR001509">
    <property type="entry name" value="Epimerase_deHydtase"/>
</dbReference>
<keyword evidence="4" id="KW-1185">Reference proteome</keyword>
<organism evidence="3 4">
    <name type="scientific">Olpidium bornovanus</name>
    <dbReference type="NCBI Taxonomy" id="278681"/>
    <lineage>
        <taxon>Eukaryota</taxon>
        <taxon>Fungi</taxon>
        <taxon>Fungi incertae sedis</taxon>
        <taxon>Olpidiomycota</taxon>
        <taxon>Olpidiomycotina</taxon>
        <taxon>Olpidiomycetes</taxon>
        <taxon>Olpidiales</taxon>
        <taxon>Olpidiaceae</taxon>
        <taxon>Olpidium</taxon>
    </lineage>
</organism>
<gene>
    <name evidence="3" type="ORF">BJ554DRAFT_6430</name>
</gene>
<protein>
    <recommendedName>
        <fullName evidence="2">NAD-dependent epimerase/dehydratase domain-containing protein</fullName>
    </recommendedName>
</protein>
<feature type="domain" description="NAD-dependent epimerase/dehydratase" evidence="2">
    <location>
        <begin position="15"/>
        <end position="133"/>
    </location>
</feature>
<sequence>MENNLINITLPLLDNSFGNSTEFTMNNVLGTHLVLETSRVYGIRRLIHISTDEVYGEVHHAATDACEESILAPTNPYAATKAAAEMMVLAYYASFNVPAIITRSNNVYGPYQFPEKVIPKFINLLASRKKWYVPGMCLSSSPSAPKICAVNSSPFPPPVPADESLKPFVDYENLKF</sequence>
<proteinExistence type="inferred from homology"/>
<dbReference type="AlphaFoldDB" id="A0A8H7ZY76"/>
<dbReference type="Pfam" id="PF01370">
    <property type="entry name" value="Epimerase"/>
    <property type="match status" value="1"/>
</dbReference>
<dbReference type="InterPro" id="IPR036291">
    <property type="entry name" value="NAD(P)-bd_dom_sf"/>
</dbReference>
<accession>A0A8H7ZY76</accession>
<dbReference type="Proteomes" id="UP000673691">
    <property type="component" value="Unassembled WGS sequence"/>
</dbReference>
<name>A0A8H7ZY76_9FUNG</name>
<dbReference type="PANTHER" id="PTHR43000">
    <property type="entry name" value="DTDP-D-GLUCOSE 4,6-DEHYDRATASE-RELATED"/>
    <property type="match status" value="1"/>
</dbReference>
<comment type="similarity">
    <text evidence="1">Belongs to the NAD(P)-dependent epimerase/dehydratase family.</text>
</comment>
<comment type="caution">
    <text evidence="3">The sequence shown here is derived from an EMBL/GenBank/DDBJ whole genome shotgun (WGS) entry which is preliminary data.</text>
</comment>
<evidence type="ECO:0000256" key="1">
    <source>
        <dbReference type="ARBA" id="ARBA00007637"/>
    </source>
</evidence>
<dbReference type="Gene3D" id="3.90.25.10">
    <property type="entry name" value="UDP-galactose 4-epimerase, domain 1"/>
    <property type="match status" value="1"/>
</dbReference>
<evidence type="ECO:0000259" key="2">
    <source>
        <dbReference type="Pfam" id="PF01370"/>
    </source>
</evidence>
<evidence type="ECO:0000313" key="3">
    <source>
        <dbReference type="EMBL" id="KAG5461387.1"/>
    </source>
</evidence>
<evidence type="ECO:0000313" key="4">
    <source>
        <dbReference type="Proteomes" id="UP000673691"/>
    </source>
</evidence>
<reference evidence="3 4" key="1">
    <citation type="journal article" name="Sci. Rep.">
        <title>Genome-scale phylogenetic analyses confirm Olpidium as the closest living zoosporic fungus to the non-flagellated, terrestrial fungi.</title>
        <authorList>
            <person name="Chang Y."/>
            <person name="Rochon D."/>
            <person name="Sekimoto S."/>
            <person name="Wang Y."/>
            <person name="Chovatia M."/>
            <person name="Sandor L."/>
            <person name="Salamov A."/>
            <person name="Grigoriev I.V."/>
            <person name="Stajich J.E."/>
            <person name="Spatafora J.W."/>
        </authorList>
    </citation>
    <scope>NUCLEOTIDE SEQUENCE [LARGE SCALE GENOMIC DNA]</scope>
    <source>
        <strain evidence="3">S191</strain>
    </source>
</reference>
<dbReference type="OrthoDB" id="331544at2759"/>